<dbReference type="AlphaFoldDB" id="A0AAF3FPR5"/>
<evidence type="ECO:0000313" key="2">
    <source>
        <dbReference type="WBParaSite" id="MBELARI_LOCUS8655"/>
    </source>
</evidence>
<accession>A0AAF3FPR5</accession>
<proteinExistence type="predicted"/>
<protein>
    <submittedName>
        <fullName evidence="2">Uncharacterized protein</fullName>
    </submittedName>
</protein>
<reference evidence="2" key="1">
    <citation type="submission" date="2024-02" db="UniProtKB">
        <authorList>
            <consortium name="WormBaseParasite"/>
        </authorList>
    </citation>
    <scope>IDENTIFICATION</scope>
</reference>
<keyword evidence="1" id="KW-1185">Reference proteome</keyword>
<evidence type="ECO:0000313" key="1">
    <source>
        <dbReference type="Proteomes" id="UP000887575"/>
    </source>
</evidence>
<dbReference type="WBParaSite" id="MBELARI_LOCUS8655">
    <property type="protein sequence ID" value="MBELARI_LOCUS8655"/>
    <property type="gene ID" value="MBELARI_LOCUS8655"/>
</dbReference>
<name>A0AAF3FPR5_9BILA</name>
<organism evidence="1 2">
    <name type="scientific">Mesorhabditis belari</name>
    <dbReference type="NCBI Taxonomy" id="2138241"/>
    <lineage>
        <taxon>Eukaryota</taxon>
        <taxon>Metazoa</taxon>
        <taxon>Ecdysozoa</taxon>
        <taxon>Nematoda</taxon>
        <taxon>Chromadorea</taxon>
        <taxon>Rhabditida</taxon>
        <taxon>Rhabditina</taxon>
        <taxon>Rhabditomorpha</taxon>
        <taxon>Rhabditoidea</taxon>
        <taxon>Rhabditidae</taxon>
        <taxon>Mesorhabditinae</taxon>
        <taxon>Mesorhabditis</taxon>
    </lineage>
</organism>
<sequence length="88" mass="9916">MLNPSTSILCHFGGRTTGSQIRCEFSLRRSKCTLDFFDATYDIHDVTQTGEPLHKISSNGEWTIQNVSINYTLVEQANPEEHQFPVVG</sequence>
<dbReference type="Proteomes" id="UP000887575">
    <property type="component" value="Unassembled WGS sequence"/>
</dbReference>